<keyword evidence="7 9" id="KW-0333">Golgi apparatus</keyword>
<evidence type="ECO:0000256" key="5">
    <source>
        <dbReference type="ARBA" id="ARBA00022968"/>
    </source>
</evidence>
<dbReference type="PANTHER" id="PTHR12369">
    <property type="entry name" value="CHONDROITIN SYNTHASE"/>
    <property type="match status" value="1"/>
</dbReference>
<organism evidence="11 12">
    <name type="scientific">Clarias magur</name>
    <name type="common">Asian catfish</name>
    <name type="synonym">Macropteronotus magur</name>
    <dbReference type="NCBI Taxonomy" id="1594786"/>
    <lineage>
        <taxon>Eukaryota</taxon>
        <taxon>Metazoa</taxon>
        <taxon>Chordata</taxon>
        <taxon>Craniata</taxon>
        <taxon>Vertebrata</taxon>
        <taxon>Euteleostomi</taxon>
        <taxon>Actinopterygii</taxon>
        <taxon>Neopterygii</taxon>
        <taxon>Teleostei</taxon>
        <taxon>Ostariophysi</taxon>
        <taxon>Siluriformes</taxon>
        <taxon>Clariidae</taxon>
        <taxon>Clarias</taxon>
    </lineage>
</organism>
<protein>
    <recommendedName>
        <fullName evidence="9">Hexosyltransferase</fullName>
        <ecNumber evidence="9">2.4.1.-</ecNumber>
    </recommendedName>
</protein>
<dbReference type="EMBL" id="QNUK01000280">
    <property type="protein sequence ID" value="KAF5896343.1"/>
    <property type="molecule type" value="Genomic_DNA"/>
</dbReference>
<proteinExistence type="inferred from homology"/>
<dbReference type="EC" id="2.4.1.-" evidence="9"/>
<comment type="similarity">
    <text evidence="2 9">Belongs to the chondroitin N-acetylgalactosaminyltransferase family.</text>
</comment>
<name>A0A8J4X7J1_CLAMG</name>
<dbReference type="SUPFAM" id="SSF53448">
    <property type="entry name" value="Nucleotide-diphospho-sugar transferases"/>
    <property type="match status" value="1"/>
</dbReference>
<dbReference type="PANTHER" id="PTHR12369:SF22">
    <property type="entry name" value="CHONDROITIN SULFATE SYNTHASE 2"/>
    <property type="match status" value="1"/>
</dbReference>
<keyword evidence="5 9" id="KW-0735">Signal-anchor</keyword>
<keyword evidence="8 9" id="KW-0472">Membrane</keyword>
<dbReference type="InterPro" id="IPR051227">
    <property type="entry name" value="CS_glycosyltransferase"/>
</dbReference>
<sequence length="347" mass="38902">MRIATLISLARPIGPVVVGISLGFTLSLLSVTWVDESCGYGAVGVTEDAPVAAPGAAKGARKPSSIATGNTDEDDFEPKIVPYNKPSEQGPPKKVFRSKYASTELGIHERLFVAVITTKNNLNTLAVAVNRTLNHHLDGRLIFFTGSHNRKVPHGMFVVAHGHEDPVPNMFQTVHHLMEHHVAEYDWFYILQDDTYIQPDRLKTLVGHLSMDLQLYMGHPGEFIGGEAQGRFCHGGSGFLLSGALLLKIKPFLERCRTDIVSVRPDEWLGRCIVDYAGISCVKEYEDLNYNYFEMTKNMDLSGDESPDFQNALSVHPVTSPEQMYHLHRYFTERELQKTYEEIKKLQ</sequence>
<evidence type="ECO:0000256" key="4">
    <source>
        <dbReference type="ARBA" id="ARBA00022692"/>
    </source>
</evidence>
<dbReference type="GO" id="GO:0047238">
    <property type="term" value="F:glucuronosyl-N-acetylgalactosaminyl-proteoglycan 4-beta-N-acetylgalactosaminyltransferase activity"/>
    <property type="evidence" value="ECO:0007669"/>
    <property type="project" value="TreeGrafter"/>
</dbReference>
<evidence type="ECO:0000313" key="11">
    <source>
        <dbReference type="EMBL" id="KAF5896343.1"/>
    </source>
</evidence>
<dbReference type="AlphaFoldDB" id="A0A8J4X7J1"/>
<dbReference type="InterPro" id="IPR029044">
    <property type="entry name" value="Nucleotide-diphossugar_trans"/>
</dbReference>
<dbReference type="Pfam" id="PF05679">
    <property type="entry name" value="CHGN"/>
    <property type="match status" value="1"/>
</dbReference>
<evidence type="ECO:0000256" key="7">
    <source>
        <dbReference type="ARBA" id="ARBA00023034"/>
    </source>
</evidence>
<dbReference type="GO" id="GO:0032580">
    <property type="term" value="C:Golgi cisterna membrane"/>
    <property type="evidence" value="ECO:0007669"/>
    <property type="project" value="UniProtKB-SubCell"/>
</dbReference>
<dbReference type="InterPro" id="IPR008428">
    <property type="entry name" value="Chond_GalNAc"/>
</dbReference>
<dbReference type="OrthoDB" id="9985088at2759"/>
<evidence type="ECO:0000256" key="6">
    <source>
        <dbReference type="ARBA" id="ARBA00022989"/>
    </source>
</evidence>
<evidence type="ECO:0000313" key="12">
    <source>
        <dbReference type="Proteomes" id="UP000727407"/>
    </source>
</evidence>
<accession>A0A8J4X7J1</accession>
<comment type="caution">
    <text evidence="11">The sequence shown here is derived from an EMBL/GenBank/DDBJ whole genome shotgun (WGS) entry which is preliminary data.</text>
</comment>
<gene>
    <name evidence="11" type="primary">chpfb</name>
    <name evidence="11" type="ORF">DAT39_013953</name>
</gene>
<evidence type="ECO:0000256" key="8">
    <source>
        <dbReference type="ARBA" id="ARBA00023136"/>
    </source>
</evidence>
<dbReference type="Proteomes" id="UP000727407">
    <property type="component" value="Unassembled WGS sequence"/>
</dbReference>
<evidence type="ECO:0000256" key="9">
    <source>
        <dbReference type="RuleBase" id="RU364016"/>
    </source>
</evidence>
<comment type="subcellular location">
    <subcellularLocation>
        <location evidence="1 9">Golgi apparatus</location>
        <location evidence="1 9">Golgi stack membrane</location>
        <topology evidence="1 9">Single-pass type II membrane protein</topology>
    </subcellularLocation>
</comment>
<reference evidence="11" key="1">
    <citation type="submission" date="2020-07" db="EMBL/GenBank/DDBJ databases">
        <title>Clarias magur genome sequencing, assembly and annotation.</title>
        <authorList>
            <person name="Kushwaha B."/>
            <person name="Kumar R."/>
            <person name="Das P."/>
            <person name="Joshi C.G."/>
            <person name="Kumar D."/>
            <person name="Nagpure N.S."/>
            <person name="Pandey M."/>
            <person name="Agarwal S."/>
            <person name="Srivastava S."/>
            <person name="Singh M."/>
            <person name="Sahoo L."/>
            <person name="Jayasankar P."/>
            <person name="Meher P.K."/>
            <person name="Koringa P.G."/>
            <person name="Iquebal M.A."/>
            <person name="Das S.P."/>
            <person name="Bit A."/>
            <person name="Patnaik S."/>
            <person name="Patel N."/>
            <person name="Shah T.M."/>
            <person name="Hinsu A."/>
            <person name="Jena J.K."/>
        </authorList>
    </citation>
    <scope>NUCLEOTIDE SEQUENCE</scope>
    <source>
        <strain evidence="11">CIFAMagur01</strain>
        <tissue evidence="11">Testis</tissue>
    </source>
</reference>
<keyword evidence="4 9" id="KW-0812">Transmembrane</keyword>
<feature type="transmembrane region" description="Helical" evidence="9">
    <location>
        <begin position="12"/>
        <end position="34"/>
    </location>
</feature>
<evidence type="ECO:0000256" key="3">
    <source>
        <dbReference type="ARBA" id="ARBA00022679"/>
    </source>
</evidence>
<evidence type="ECO:0000256" key="2">
    <source>
        <dbReference type="ARBA" id="ARBA00009239"/>
    </source>
</evidence>
<keyword evidence="12" id="KW-1185">Reference proteome</keyword>
<keyword evidence="6 9" id="KW-1133">Transmembrane helix</keyword>
<dbReference type="Gene3D" id="3.90.550.50">
    <property type="match status" value="1"/>
</dbReference>
<evidence type="ECO:0000256" key="1">
    <source>
        <dbReference type="ARBA" id="ARBA00004447"/>
    </source>
</evidence>
<feature type="non-terminal residue" evidence="11">
    <location>
        <position position="1"/>
    </location>
</feature>
<evidence type="ECO:0000256" key="10">
    <source>
        <dbReference type="SAM" id="MobiDB-lite"/>
    </source>
</evidence>
<feature type="region of interest" description="Disordered" evidence="10">
    <location>
        <begin position="53"/>
        <end position="77"/>
    </location>
</feature>
<keyword evidence="3 9" id="KW-0808">Transferase</keyword>